<gene>
    <name evidence="8" type="ORF">V2H45_14225</name>
</gene>
<dbReference type="Proteomes" id="UP001333818">
    <property type="component" value="Unassembled WGS sequence"/>
</dbReference>
<keyword evidence="3" id="KW-0805">Transcription regulation</keyword>
<evidence type="ECO:0000259" key="7">
    <source>
        <dbReference type="PROSITE" id="PS50110"/>
    </source>
</evidence>
<keyword evidence="5" id="KW-0804">Transcription</keyword>
<dbReference type="Pfam" id="PF00072">
    <property type="entry name" value="Response_reg"/>
    <property type="match status" value="1"/>
</dbReference>
<dbReference type="FunFam" id="3.40.50.2300:FF:000001">
    <property type="entry name" value="DNA-binding response regulator PhoB"/>
    <property type="match status" value="1"/>
</dbReference>
<keyword evidence="9" id="KW-1185">Reference proteome</keyword>
<dbReference type="PROSITE" id="PS50110">
    <property type="entry name" value="RESPONSE_REGULATORY"/>
    <property type="match status" value="1"/>
</dbReference>
<dbReference type="GO" id="GO:0006355">
    <property type="term" value="P:regulation of DNA-templated transcription"/>
    <property type="evidence" value="ECO:0007669"/>
    <property type="project" value="TreeGrafter"/>
</dbReference>
<evidence type="ECO:0000313" key="9">
    <source>
        <dbReference type="Proteomes" id="UP001333818"/>
    </source>
</evidence>
<evidence type="ECO:0000256" key="4">
    <source>
        <dbReference type="ARBA" id="ARBA00023125"/>
    </source>
</evidence>
<evidence type="ECO:0000256" key="5">
    <source>
        <dbReference type="ARBA" id="ARBA00023163"/>
    </source>
</evidence>
<dbReference type="PANTHER" id="PTHR48111">
    <property type="entry name" value="REGULATOR OF RPOS"/>
    <property type="match status" value="1"/>
</dbReference>
<dbReference type="CDD" id="cd17574">
    <property type="entry name" value="REC_OmpR"/>
    <property type="match status" value="1"/>
</dbReference>
<dbReference type="Gene3D" id="3.40.50.2300">
    <property type="match status" value="1"/>
</dbReference>
<keyword evidence="2" id="KW-0902">Two-component regulatory system</keyword>
<dbReference type="InterPro" id="IPR001789">
    <property type="entry name" value="Sig_transdc_resp-reg_receiver"/>
</dbReference>
<evidence type="ECO:0000256" key="1">
    <source>
        <dbReference type="ARBA" id="ARBA00022553"/>
    </source>
</evidence>
<comment type="caution">
    <text evidence="8">The sequence shown here is derived from an EMBL/GenBank/DDBJ whole genome shotgun (WGS) entry which is preliminary data.</text>
</comment>
<evidence type="ECO:0000256" key="6">
    <source>
        <dbReference type="PROSITE-ProRule" id="PRU00169"/>
    </source>
</evidence>
<dbReference type="EMBL" id="JAZBJZ010000056">
    <property type="protein sequence ID" value="MEE3717894.1"/>
    <property type="molecule type" value="Genomic_DNA"/>
</dbReference>
<dbReference type="SUPFAM" id="SSF52172">
    <property type="entry name" value="CheY-like"/>
    <property type="match status" value="1"/>
</dbReference>
<dbReference type="SMART" id="SM00448">
    <property type="entry name" value="REC"/>
    <property type="match status" value="1"/>
</dbReference>
<keyword evidence="4" id="KW-0238">DNA-binding</keyword>
<dbReference type="InterPro" id="IPR011006">
    <property type="entry name" value="CheY-like_superfamily"/>
</dbReference>
<keyword evidence="1 6" id="KW-0597">Phosphoprotein</keyword>
<proteinExistence type="predicted"/>
<dbReference type="GO" id="GO:0000976">
    <property type="term" value="F:transcription cis-regulatory region binding"/>
    <property type="evidence" value="ECO:0007669"/>
    <property type="project" value="TreeGrafter"/>
</dbReference>
<protein>
    <submittedName>
        <fullName evidence="8">Response regulator</fullName>
    </submittedName>
</protein>
<evidence type="ECO:0000256" key="3">
    <source>
        <dbReference type="ARBA" id="ARBA00023015"/>
    </source>
</evidence>
<reference evidence="8" key="1">
    <citation type="submission" date="2024-01" db="EMBL/GenBank/DDBJ databases">
        <title>Bank of Algae and Cyanobacteria of the Azores (BACA) strain genomes.</title>
        <authorList>
            <person name="Luz R."/>
            <person name="Cordeiro R."/>
            <person name="Fonseca A."/>
            <person name="Goncalves V."/>
        </authorList>
    </citation>
    <scope>NUCLEOTIDE SEQUENCE</scope>
    <source>
        <strain evidence="8">BACA0141</strain>
    </source>
</reference>
<dbReference type="PANTHER" id="PTHR48111:SF22">
    <property type="entry name" value="REGULATOR OF RPOS"/>
    <property type="match status" value="1"/>
</dbReference>
<dbReference type="GO" id="GO:0032993">
    <property type="term" value="C:protein-DNA complex"/>
    <property type="evidence" value="ECO:0007669"/>
    <property type="project" value="TreeGrafter"/>
</dbReference>
<name>A0AAW9PSD8_9CYAN</name>
<evidence type="ECO:0000256" key="2">
    <source>
        <dbReference type="ARBA" id="ARBA00023012"/>
    </source>
</evidence>
<evidence type="ECO:0000313" key="8">
    <source>
        <dbReference type="EMBL" id="MEE3717894.1"/>
    </source>
</evidence>
<dbReference type="AlphaFoldDB" id="A0AAW9PSD8"/>
<feature type="domain" description="Response regulatory" evidence="7">
    <location>
        <begin position="4"/>
        <end position="118"/>
    </location>
</feature>
<dbReference type="GO" id="GO:0005829">
    <property type="term" value="C:cytosol"/>
    <property type="evidence" value="ECO:0007669"/>
    <property type="project" value="TreeGrafter"/>
</dbReference>
<feature type="modified residue" description="4-aspartylphosphate" evidence="6">
    <location>
        <position position="53"/>
    </location>
</feature>
<organism evidence="8 9">
    <name type="scientific">Tumidithrix elongata BACA0141</name>
    <dbReference type="NCBI Taxonomy" id="2716417"/>
    <lineage>
        <taxon>Bacteria</taxon>
        <taxon>Bacillati</taxon>
        <taxon>Cyanobacteriota</taxon>
        <taxon>Cyanophyceae</taxon>
        <taxon>Pseudanabaenales</taxon>
        <taxon>Pseudanabaenaceae</taxon>
        <taxon>Tumidithrix</taxon>
        <taxon>Tumidithrix elongata</taxon>
    </lineage>
</organism>
<sequence length="121" mass="13462">MTAHILLVEDDVKLCRFMESELGLEGYRVTVAHDGITGLNLALESQPDLVILDWMLPSLEGVEVCRRLRSLGHKVPIVLLTARDELSDRVIGLEAGATDFVVKPFNIEEIFARIATYLSLV</sequence>
<accession>A0AAW9PSD8</accession>
<dbReference type="InterPro" id="IPR039420">
    <property type="entry name" value="WalR-like"/>
</dbReference>
<dbReference type="GO" id="GO:0000156">
    <property type="term" value="F:phosphorelay response regulator activity"/>
    <property type="evidence" value="ECO:0007669"/>
    <property type="project" value="TreeGrafter"/>
</dbReference>